<keyword evidence="3" id="KW-1185">Reference proteome</keyword>
<dbReference type="Pfam" id="PF06182">
    <property type="entry name" value="ABC2_membrane_6"/>
    <property type="match status" value="1"/>
</dbReference>
<gene>
    <name evidence="2" type="ORF">GCM10010468_22590</name>
</gene>
<evidence type="ECO:0000313" key="2">
    <source>
        <dbReference type="EMBL" id="GAA3206875.1"/>
    </source>
</evidence>
<name>A0ABP6Q6B2_9ACTN</name>
<keyword evidence="1" id="KW-0812">Transmembrane</keyword>
<dbReference type="PANTHER" id="PTHR36833">
    <property type="entry name" value="SLR0610 PROTEIN-RELATED"/>
    <property type="match status" value="1"/>
</dbReference>
<dbReference type="PANTHER" id="PTHR36833:SF1">
    <property type="entry name" value="INTEGRAL MEMBRANE TRANSPORT PROTEIN"/>
    <property type="match status" value="1"/>
</dbReference>
<sequence length="262" mass="28850">MVRTYLLLAWTWTRAAMQYPLSLVLFMVSGMFVMLLDLAGLAIMFHRVDELGGFTVMEFMYLWGTCQVAFALSDIGCGTTDRLSEHIKSGALDTMLVRPVSPMLQLATEEFSPRKLSRLVPAGTALGVAMAHLRLDPLDVLVTVAMVGCGTVIFCAIWVMTSAVQFVLIDGHQVTKGVTWGGNFMAQYPMSIFGRDFVRGVTFVVPLAFVNWQPSLYVLGHPDPLGLPPWCRFLSPVVAVLLVAVATLAWRTGLRHYRSTGS</sequence>
<evidence type="ECO:0000313" key="3">
    <source>
        <dbReference type="Proteomes" id="UP001501237"/>
    </source>
</evidence>
<proteinExistence type="predicted"/>
<organism evidence="2 3">
    <name type="scientific">Actinocorallia longicatena</name>
    <dbReference type="NCBI Taxonomy" id="111803"/>
    <lineage>
        <taxon>Bacteria</taxon>
        <taxon>Bacillati</taxon>
        <taxon>Actinomycetota</taxon>
        <taxon>Actinomycetes</taxon>
        <taxon>Streptosporangiales</taxon>
        <taxon>Thermomonosporaceae</taxon>
        <taxon>Actinocorallia</taxon>
    </lineage>
</organism>
<feature type="transmembrane region" description="Helical" evidence="1">
    <location>
        <begin position="21"/>
        <end position="45"/>
    </location>
</feature>
<feature type="transmembrane region" description="Helical" evidence="1">
    <location>
        <begin position="141"/>
        <end position="168"/>
    </location>
</feature>
<feature type="transmembrane region" description="Helical" evidence="1">
    <location>
        <begin position="51"/>
        <end position="72"/>
    </location>
</feature>
<keyword evidence="1" id="KW-0472">Membrane</keyword>
<dbReference type="InterPro" id="IPR010390">
    <property type="entry name" value="ABC-2_transporter-like"/>
</dbReference>
<dbReference type="Proteomes" id="UP001501237">
    <property type="component" value="Unassembled WGS sequence"/>
</dbReference>
<comment type="caution">
    <text evidence="2">The sequence shown here is derived from an EMBL/GenBank/DDBJ whole genome shotgun (WGS) entry which is preliminary data.</text>
</comment>
<keyword evidence="1" id="KW-1133">Transmembrane helix</keyword>
<accession>A0ABP6Q6B2</accession>
<dbReference type="EMBL" id="BAAAUV010000005">
    <property type="protein sequence ID" value="GAA3206875.1"/>
    <property type="molecule type" value="Genomic_DNA"/>
</dbReference>
<reference evidence="3" key="1">
    <citation type="journal article" date="2019" name="Int. J. Syst. Evol. Microbiol.">
        <title>The Global Catalogue of Microorganisms (GCM) 10K type strain sequencing project: providing services to taxonomists for standard genome sequencing and annotation.</title>
        <authorList>
            <consortium name="The Broad Institute Genomics Platform"/>
            <consortium name="The Broad Institute Genome Sequencing Center for Infectious Disease"/>
            <person name="Wu L."/>
            <person name="Ma J."/>
        </authorList>
    </citation>
    <scope>NUCLEOTIDE SEQUENCE [LARGE SCALE GENOMIC DNA]</scope>
    <source>
        <strain evidence="3">JCM 9377</strain>
    </source>
</reference>
<protein>
    <submittedName>
        <fullName evidence="2">ABC transporter permease</fullName>
    </submittedName>
</protein>
<evidence type="ECO:0000256" key="1">
    <source>
        <dbReference type="SAM" id="Phobius"/>
    </source>
</evidence>
<feature type="transmembrane region" description="Helical" evidence="1">
    <location>
        <begin position="233"/>
        <end position="250"/>
    </location>
</feature>
<dbReference type="RefSeq" id="WP_344825883.1">
    <property type="nucleotide sequence ID" value="NZ_BAAAUV010000005.1"/>
</dbReference>